<dbReference type="InterPro" id="IPR001650">
    <property type="entry name" value="Helicase_C-like"/>
</dbReference>
<dbReference type="SMART" id="SM00490">
    <property type="entry name" value="HELICc"/>
    <property type="match status" value="1"/>
</dbReference>
<reference evidence="4" key="1">
    <citation type="journal article" date="2019" name="Int. J. Syst. Evol. Microbiol.">
        <title>The Global Catalogue of Microorganisms (GCM) 10K type strain sequencing project: providing services to taxonomists for standard genome sequencing and annotation.</title>
        <authorList>
            <consortium name="The Broad Institute Genomics Platform"/>
            <consortium name="The Broad Institute Genome Sequencing Center for Infectious Disease"/>
            <person name="Wu L."/>
            <person name="Ma J."/>
        </authorList>
    </citation>
    <scope>NUCLEOTIDE SEQUENCE [LARGE SCALE GENOMIC DNA]</scope>
    <source>
        <strain evidence="4">CGMCC 1.12966</strain>
    </source>
</reference>
<feature type="domain" description="Helicase C-terminal" evidence="2">
    <location>
        <begin position="119"/>
        <end position="280"/>
    </location>
</feature>
<evidence type="ECO:0000313" key="3">
    <source>
        <dbReference type="EMBL" id="GHE44579.1"/>
    </source>
</evidence>
<dbReference type="InterPro" id="IPR006935">
    <property type="entry name" value="Helicase/UvrB_N"/>
</dbReference>
<name>A0ABQ3I2Q6_9SPHI</name>
<dbReference type="PANTHER" id="PTHR47396:SF1">
    <property type="entry name" value="ATP-DEPENDENT HELICASE IRC3-RELATED"/>
    <property type="match status" value="1"/>
</dbReference>
<dbReference type="InterPro" id="IPR027417">
    <property type="entry name" value="P-loop_NTPase"/>
</dbReference>
<organism evidence="3 4">
    <name type="scientific">Sphingobacterium griseoflavum</name>
    <dbReference type="NCBI Taxonomy" id="1474952"/>
    <lineage>
        <taxon>Bacteria</taxon>
        <taxon>Pseudomonadati</taxon>
        <taxon>Bacteroidota</taxon>
        <taxon>Sphingobacteriia</taxon>
        <taxon>Sphingobacteriales</taxon>
        <taxon>Sphingobacteriaceae</taxon>
        <taxon>Sphingobacterium</taxon>
    </lineage>
</organism>
<dbReference type="Pfam" id="PF00271">
    <property type="entry name" value="Helicase_C"/>
    <property type="match status" value="1"/>
</dbReference>
<evidence type="ECO:0000259" key="2">
    <source>
        <dbReference type="PROSITE" id="PS51194"/>
    </source>
</evidence>
<dbReference type="InterPro" id="IPR050742">
    <property type="entry name" value="Helicase_Restrict-Modif_Enz"/>
</dbReference>
<dbReference type="EMBL" id="BNAF01000012">
    <property type="protein sequence ID" value="GHE44579.1"/>
    <property type="molecule type" value="Genomic_DNA"/>
</dbReference>
<evidence type="ECO:0008006" key="5">
    <source>
        <dbReference type="Google" id="ProtNLM"/>
    </source>
</evidence>
<proteinExistence type="predicted"/>
<evidence type="ECO:0000313" key="4">
    <source>
        <dbReference type="Proteomes" id="UP000620550"/>
    </source>
</evidence>
<evidence type="ECO:0000259" key="1">
    <source>
        <dbReference type="PROSITE" id="PS51192"/>
    </source>
</evidence>
<dbReference type="Proteomes" id="UP000620550">
    <property type="component" value="Unassembled WGS sequence"/>
</dbReference>
<dbReference type="SUPFAM" id="SSF52540">
    <property type="entry name" value="P-loop containing nucleoside triphosphate hydrolases"/>
    <property type="match status" value="1"/>
</dbReference>
<dbReference type="Pfam" id="PF04851">
    <property type="entry name" value="ResIII"/>
    <property type="match status" value="1"/>
</dbReference>
<feature type="domain" description="Helicase ATP-binding" evidence="1">
    <location>
        <begin position="1"/>
        <end position="69"/>
    </location>
</feature>
<comment type="caution">
    <text evidence="3">The sequence shown here is derived from an EMBL/GenBank/DDBJ whole genome shotgun (WGS) entry which is preliminary data.</text>
</comment>
<dbReference type="PROSITE" id="PS51194">
    <property type="entry name" value="HELICASE_CTER"/>
    <property type="match status" value="1"/>
</dbReference>
<sequence>MVETLKRRINDGLFDVKNVGLVIVDEAHHNSFRKLLGKFENAIVIGVTATPLSSDVNLPLNKFYKELVVGESIETLIEQGYLARPKVHEYDVELNTLRTGVTGDFTIGTSDLLYGSDVMLELLLHAYRSHSVKKKTLIFNSGIITSKKVEATFRAAGFPIKHLDNRTPAKERAEILQWFKKTRGAILTSVSLLTVGFDEPTIQSVMLYRATTSITLYHQMVGRGARRTKNKKTFQVIDLGNNTDRFGKWDSAIDWESVFANPERYMGQLKESITEIRAISPELRAKFPLSLSIDFDVFAAYQNALDSGLKTATVMRDSIRQHAKMCMENAQTVSEALELVSILDKQIDGRVKEYVKCIGKVTRAYTTWLMASYRERLINLVTRSMSMQNKLAKAV</sequence>
<dbReference type="InterPro" id="IPR014001">
    <property type="entry name" value="Helicase_ATP-bd"/>
</dbReference>
<gene>
    <name evidence="3" type="ORF">GCM10017764_29750</name>
</gene>
<keyword evidence="4" id="KW-1185">Reference proteome</keyword>
<dbReference type="Gene3D" id="3.40.50.300">
    <property type="entry name" value="P-loop containing nucleotide triphosphate hydrolases"/>
    <property type="match status" value="2"/>
</dbReference>
<protein>
    <recommendedName>
        <fullName evidence="5">DEAD/DEAH box helicase</fullName>
    </recommendedName>
</protein>
<dbReference type="PANTHER" id="PTHR47396">
    <property type="entry name" value="TYPE I RESTRICTION ENZYME ECOKI R PROTEIN"/>
    <property type="match status" value="1"/>
</dbReference>
<dbReference type="PROSITE" id="PS51192">
    <property type="entry name" value="HELICASE_ATP_BIND_1"/>
    <property type="match status" value="1"/>
</dbReference>
<accession>A0ABQ3I2Q6</accession>